<dbReference type="AlphaFoldDB" id="A0AA43RJR7"/>
<evidence type="ECO:0000256" key="3">
    <source>
        <dbReference type="ARBA" id="ARBA00022801"/>
    </source>
</evidence>
<dbReference type="GO" id="GO:0016787">
    <property type="term" value="F:hydrolase activity"/>
    <property type="evidence" value="ECO:0007669"/>
    <property type="project" value="UniProtKB-KW"/>
</dbReference>
<evidence type="ECO:0000313" key="6">
    <source>
        <dbReference type="Proteomes" id="UP001168575"/>
    </source>
</evidence>
<keyword evidence="2" id="KW-0479">Metal-binding</keyword>
<evidence type="ECO:0000256" key="4">
    <source>
        <dbReference type="ARBA" id="ARBA00022842"/>
    </source>
</evidence>
<dbReference type="Gene3D" id="3.40.50.1000">
    <property type="entry name" value="HAD superfamily/HAD-like"/>
    <property type="match status" value="1"/>
</dbReference>
<dbReference type="EMBL" id="JAUMVS010000095">
    <property type="protein sequence ID" value="MDO4842116.1"/>
    <property type="molecule type" value="Genomic_DNA"/>
</dbReference>
<evidence type="ECO:0000256" key="2">
    <source>
        <dbReference type="ARBA" id="ARBA00022723"/>
    </source>
</evidence>
<reference evidence="5" key="1">
    <citation type="submission" date="2023-07" db="EMBL/GenBank/DDBJ databases">
        <title>Between Cages and Wild: Unraveling the Impact of Captivity on Animal Microbiomes and Antimicrobial Resistance.</title>
        <authorList>
            <person name="Schmartz G.P."/>
            <person name="Rehner J."/>
            <person name="Schuff M.J."/>
            <person name="Becker S.L."/>
            <person name="Kravczyk M."/>
            <person name="Gurevich A."/>
            <person name="Francke R."/>
            <person name="Mueller R."/>
            <person name="Keller V."/>
            <person name="Keller A."/>
        </authorList>
    </citation>
    <scope>NUCLEOTIDE SEQUENCE</scope>
    <source>
        <strain evidence="5">S12M_St_49</strain>
    </source>
</reference>
<dbReference type="PANTHER" id="PTHR43344:SF13">
    <property type="entry name" value="PHOSPHATASE RV3661-RELATED"/>
    <property type="match status" value="1"/>
</dbReference>
<comment type="caution">
    <text evidence="5">The sequence shown here is derived from an EMBL/GenBank/DDBJ whole genome shotgun (WGS) entry which is preliminary data.</text>
</comment>
<dbReference type="Pfam" id="PF12710">
    <property type="entry name" value="HAD"/>
    <property type="match status" value="1"/>
</dbReference>
<protein>
    <submittedName>
        <fullName evidence="5">Haloacid dehalogenase-like hydrolase</fullName>
    </submittedName>
</protein>
<dbReference type="SUPFAM" id="SSF56784">
    <property type="entry name" value="HAD-like"/>
    <property type="match status" value="1"/>
</dbReference>
<gene>
    <name evidence="5" type="ORF">Q3982_05510</name>
</gene>
<dbReference type="PANTHER" id="PTHR43344">
    <property type="entry name" value="PHOSPHOSERINE PHOSPHATASE"/>
    <property type="match status" value="1"/>
</dbReference>
<keyword evidence="6" id="KW-1185">Reference proteome</keyword>
<dbReference type="GO" id="GO:0046872">
    <property type="term" value="F:metal ion binding"/>
    <property type="evidence" value="ECO:0007669"/>
    <property type="project" value="UniProtKB-KW"/>
</dbReference>
<dbReference type="InterPro" id="IPR036412">
    <property type="entry name" value="HAD-like_sf"/>
</dbReference>
<keyword evidence="3" id="KW-0378">Hydrolase</keyword>
<proteinExistence type="inferred from homology"/>
<comment type="similarity">
    <text evidence="1">Belongs to the HAD-like hydrolase superfamily. SerB family.</text>
</comment>
<organism evidence="5 6">
    <name type="scientific">Phoenicibacter congonensis</name>
    <dbReference type="NCBI Taxonomy" id="1944646"/>
    <lineage>
        <taxon>Bacteria</taxon>
        <taxon>Bacillati</taxon>
        <taxon>Actinomycetota</taxon>
        <taxon>Coriobacteriia</taxon>
        <taxon>Eggerthellales</taxon>
        <taxon>Eggerthellaceae</taxon>
        <taxon>Phoenicibacter</taxon>
    </lineage>
</organism>
<dbReference type="InterPro" id="IPR023214">
    <property type="entry name" value="HAD_sf"/>
</dbReference>
<dbReference type="Proteomes" id="UP001168575">
    <property type="component" value="Unassembled WGS sequence"/>
</dbReference>
<accession>A0AA43RJR7</accession>
<sequence length="256" mass="29020">MNYRENENFYNEDVVFEAPNAMRSLLYPVSPDIMKDPVHLAVFDMDGTSIDTSSPMLLVRKLLKERRLSVKDSAFIIHWALSYKFHLPRENNPVREKVFTAFMGEDYTEVCAELEKFSEDKIVPEVRDAAINAMKKHMEDGIIVILLSASFDSVVARLMRDIPVNFGMATLMKIDDDGKLTNEVLGTAPEADGKPICLKTFADAEFGEGGWIVDYAYGDHMSDADILSMAKHPVAVCPDRKLKEYAEEKGWKIVNW</sequence>
<dbReference type="Gene3D" id="1.20.1440.100">
    <property type="entry name" value="SG protein - dephosphorylation function"/>
    <property type="match status" value="1"/>
</dbReference>
<keyword evidence="4" id="KW-0460">Magnesium</keyword>
<name>A0AA43RJR7_9ACTN</name>
<dbReference type="InterPro" id="IPR050582">
    <property type="entry name" value="HAD-like_SerB"/>
</dbReference>
<evidence type="ECO:0000256" key="1">
    <source>
        <dbReference type="ARBA" id="ARBA00009184"/>
    </source>
</evidence>
<evidence type="ECO:0000313" key="5">
    <source>
        <dbReference type="EMBL" id="MDO4842116.1"/>
    </source>
</evidence>